<reference evidence="3" key="1">
    <citation type="journal article" date="2019" name="Int. J. Syst. Evol. Microbiol.">
        <title>The Global Catalogue of Microorganisms (GCM) 10K type strain sequencing project: providing services to taxonomists for standard genome sequencing and annotation.</title>
        <authorList>
            <consortium name="The Broad Institute Genomics Platform"/>
            <consortium name="The Broad Institute Genome Sequencing Center for Infectious Disease"/>
            <person name="Wu L."/>
            <person name="Ma J."/>
        </authorList>
    </citation>
    <scope>NUCLEOTIDE SEQUENCE [LARGE SCALE GENOMIC DNA]</scope>
    <source>
        <strain evidence="3">CCUG 56754</strain>
    </source>
</reference>
<keyword evidence="3" id="KW-1185">Reference proteome</keyword>
<name>A0ABW3LH96_9BACI</name>
<dbReference type="Proteomes" id="UP001597040">
    <property type="component" value="Unassembled WGS sequence"/>
</dbReference>
<feature type="transmembrane region" description="Helical" evidence="1">
    <location>
        <begin position="37"/>
        <end position="55"/>
    </location>
</feature>
<dbReference type="RefSeq" id="WP_390360112.1">
    <property type="nucleotide sequence ID" value="NZ_JBHTKJ010000011.1"/>
</dbReference>
<keyword evidence="1" id="KW-1133">Transmembrane helix</keyword>
<evidence type="ECO:0000256" key="1">
    <source>
        <dbReference type="SAM" id="Phobius"/>
    </source>
</evidence>
<organism evidence="2 3">
    <name type="scientific">Virgibacillus byunsanensis</name>
    <dbReference type="NCBI Taxonomy" id="570945"/>
    <lineage>
        <taxon>Bacteria</taxon>
        <taxon>Bacillati</taxon>
        <taxon>Bacillota</taxon>
        <taxon>Bacilli</taxon>
        <taxon>Bacillales</taxon>
        <taxon>Bacillaceae</taxon>
        <taxon>Virgibacillus</taxon>
    </lineage>
</organism>
<protein>
    <submittedName>
        <fullName evidence="2">Uncharacterized protein</fullName>
    </submittedName>
</protein>
<feature type="transmembrane region" description="Helical" evidence="1">
    <location>
        <begin position="7"/>
        <end position="31"/>
    </location>
</feature>
<evidence type="ECO:0000313" key="3">
    <source>
        <dbReference type="Proteomes" id="UP001597040"/>
    </source>
</evidence>
<comment type="caution">
    <text evidence="2">The sequence shown here is derived from an EMBL/GenBank/DDBJ whole genome shotgun (WGS) entry which is preliminary data.</text>
</comment>
<accession>A0ABW3LH96</accession>
<evidence type="ECO:0000313" key="2">
    <source>
        <dbReference type="EMBL" id="MFD1037755.1"/>
    </source>
</evidence>
<keyword evidence="1" id="KW-0472">Membrane</keyword>
<gene>
    <name evidence="2" type="ORF">ACFQ3N_04935</name>
</gene>
<dbReference type="EMBL" id="JBHTKJ010000011">
    <property type="protein sequence ID" value="MFD1037755.1"/>
    <property type="molecule type" value="Genomic_DNA"/>
</dbReference>
<proteinExistence type="predicted"/>
<sequence length="68" mass="7898">MKRSYVGVISLCVILALNIIFMQLLVHQFFYENYDGVLIYMGINILLFPIAIFIYKKEKHRGGQTNGK</sequence>
<keyword evidence="1" id="KW-0812">Transmembrane</keyword>